<evidence type="ECO:0000313" key="7">
    <source>
        <dbReference type="Proteomes" id="UP000008672"/>
    </source>
</evidence>
<dbReference type="Pfam" id="PF00078">
    <property type="entry name" value="RVT_1"/>
    <property type="match status" value="1"/>
</dbReference>
<feature type="domain" description="Reverse transcriptase/retrotransposon-derived protein RNase H-like" evidence="5">
    <location>
        <begin position="149"/>
        <end position="234"/>
    </location>
</feature>
<evidence type="ECO:0000259" key="4">
    <source>
        <dbReference type="Pfam" id="PF00078"/>
    </source>
</evidence>
<dbReference type="CDD" id="cd09274">
    <property type="entry name" value="RNase_HI_RT_Ty3"/>
    <property type="match status" value="1"/>
</dbReference>
<evidence type="ECO:0000256" key="3">
    <source>
        <dbReference type="ARBA" id="ARBA00023268"/>
    </source>
</evidence>
<dbReference type="InterPro" id="IPR050951">
    <property type="entry name" value="Retrovirus_Pol_polyprotein"/>
</dbReference>
<reference evidence="6" key="2">
    <citation type="submission" date="2025-08" db="UniProtKB">
        <authorList>
            <consortium name="Ensembl"/>
        </authorList>
    </citation>
    <scope>IDENTIFICATION</scope>
</reference>
<dbReference type="InterPro" id="IPR043502">
    <property type="entry name" value="DNA/RNA_pol_sf"/>
</dbReference>
<dbReference type="EMBL" id="AFYH01239643">
    <property type="status" value="NOT_ANNOTATED_CDS"/>
    <property type="molecule type" value="Genomic_DNA"/>
</dbReference>
<dbReference type="PANTHER" id="PTHR37984">
    <property type="entry name" value="PROTEIN CBG26694"/>
    <property type="match status" value="1"/>
</dbReference>
<dbReference type="Pfam" id="PF17919">
    <property type="entry name" value="RT_RNaseH_2"/>
    <property type="match status" value="1"/>
</dbReference>
<evidence type="ECO:0000256" key="1">
    <source>
        <dbReference type="ARBA" id="ARBA00010879"/>
    </source>
</evidence>
<dbReference type="Ensembl" id="ENSLACT00000004425.1">
    <property type="protein sequence ID" value="ENSLACP00000004387.1"/>
    <property type="gene ID" value="ENSLACG00000003900.1"/>
</dbReference>
<dbReference type="InterPro" id="IPR043128">
    <property type="entry name" value="Rev_trsase/Diguanyl_cyclase"/>
</dbReference>
<keyword evidence="3" id="KW-0511">Multifunctional enzyme</keyword>
<dbReference type="OMA" id="MERWIMK"/>
<evidence type="ECO:0000259" key="5">
    <source>
        <dbReference type="Pfam" id="PF17919"/>
    </source>
</evidence>
<dbReference type="GeneTree" id="ENSGT01140000282569"/>
<dbReference type="Gene3D" id="3.30.70.270">
    <property type="match status" value="2"/>
</dbReference>
<evidence type="ECO:0000256" key="2">
    <source>
        <dbReference type="ARBA" id="ARBA00012180"/>
    </source>
</evidence>
<dbReference type="PANTHER" id="PTHR37984:SF5">
    <property type="entry name" value="PROTEIN NYNRIN-LIKE"/>
    <property type="match status" value="1"/>
</dbReference>
<dbReference type="SUPFAM" id="SSF56672">
    <property type="entry name" value="DNA/RNA polymerases"/>
    <property type="match status" value="1"/>
</dbReference>
<dbReference type="CDD" id="cd01647">
    <property type="entry name" value="RT_LTR"/>
    <property type="match status" value="1"/>
</dbReference>
<keyword evidence="7" id="KW-1185">Reference proteome</keyword>
<dbReference type="STRING" id="7897.ENSLACP00000004387"/>
<evidence type="ECO:0000313" key="6">
    <source>
        <dbReference type="Ensembl" id="ENSLACP00000004387.1"/>
    </source>
</evidence>
<dbReference type="EC" id="3.1.26.4" evidence="2"/>
<proteinExistence type="inferred from homology"/>
<reference evidence="7" key="1">
    <citation type="submission" date="2011-08" db="EMBL/GenBank/DDBJ databases">
        <title>The draft genome of Latimeria chalumnae.</title>
        <authorList>
            <person name="Di Palma F."/>
            <person name="Alfoldi J."/>
            <person name="Johnson J."/>
            <person name="Berlin A."/>
            <person name="Gnerre S."/>
            <person name="Jaffe D."/>
            <person name="MacCallum I."/>
            <person name="Young S."/>
            <person name="Walker B.J."/>
            <person name="Lander E."/>
            <person name="Lindblad-Toh K."/>
        </authorList>
    </citation>
    <scope>NUCLEOTIDE SEQUENCE [LARGE SCALE GENOMIC DNA]</scope>
    <source>
        <strain evidence="7">Wild caught</strain>
    </source>
</reference>
<dbReference type="HOGENOM" id="CLU_000384_33_10_1"/>
<reference evidence="6" key="3">
    <citation type="submission" date="2025-09" db="UniProtKB">
        <authorList>
            <consortium name="Ensembl"/>
        </authorList>
    </citation>
    <scope>IDENTIFICATION</scope>
</reference>
<organism evidence="6 7">
    <name type="scientific">Latimeria chalumnae</name>
    <name type="common">Coelacanth</name>
    <dbReference type="NCBI Taxonomy" id="7897"/>
    <lineage>
        <taxon>Eukaryota</taxon>
        <taxon>Metazoa</taxon>
        <taxon>Chordata</taxon>
        <taxon>Craniata</taxon>
        <taxon>Vertebrata</taxon>
        <taxon>Euteleostomi</taxon>
        <taxon>Coelacanthiformes</taxon>
        <taxon>Coelacanthidae</taxon>
        <taxon>Latimeria</taxon>
    </lineage>
</organism>
<dbReference type="Gene3D" id="3.10.10.10">
    <property type="entry name" value="HIV Type 1 Reverse Transcriptase, subunit A, domain 1"/>
    <property type="match status" value="1"/>
</dbReference>
<dbReference type="InParanoid" id="H3A416"/>
<feature type="domain" description="Reverse transcriptase" evidence="4">
    <location>
        <begin position="15"/>
        <end position="90"/>
    </location>
</feature>
<comment type="similarity">
    <text evidence="1">Belongs to the beta type-B retroviral polymerase family. HERV class-II K(HML-2) pol subfamily.</text>
</comment>
<dbReference type="AlphaFoldDB" id="H3A416"/>
<dbReference type="InterPro" id="IPR000477">
    <property type="entry name" value="RT_dom"/>
</dbReference>
<name>H3A416_LATCH</name>
<protein>
    <recommendedName>
        <fullName evidence="2">ribonuclease H</fullName>
        <ecNumber evidence="2">3.1.26.4</ecNumber>
    </recommendedName>
</protein>
<accession>H3A416</accession>
<dbReference type="eggNOG" id="KOG0017">
    <property type="taxonomic scope" value="Eukaryota"/>
</dbReference>
<dbReference type="GO" id="GO:0004523">
    <property type="term" value="F:RNA-DNA hybrid ribonuclease activity"/>
    <property type="evidence" value="ECO:0007669"/>
    <property type="project" value="UniProtKB-EC"/>
</dbReference>
<sequence length="293" mass="33357">LAPESQYITTFFTHVGLRRYKCLNFGISCATEIFQNAIRETLSGLKGDLNISDDILVYGVSTEDHNTNLQALLQRLREKGLTLNKNKSNLEFFGYVFTENGMTVNPKKIHGPMLTEVRSLLGMINFCCQFIPQYATLTQPLRELIKKEWSAQHEEAFAKLREALLSCRPPPPVLAYFDSERENEILVDASPVGIAAILAQKDWDTQLQHVVAFASRALTPIEQRYSQTERDISCCVGTSFLVYTDHKPLVAIYRNPKSKPPARIERWSLCLQPYDVTVVYREGKDNPADYMSR</sequence>
<dbReference type="Proteomes" id="UP000008672">
    <property type="component" value="Unassembled WGS sequence"/>
</dbReference>
<dbReference type="InterPro" id="IPR041577">
    <property type="entry name" value="RT_RNaseH_2"/>
</dbReference>